<keyword evidence="5 10" id="KW-0418">Kinase</keyword>
<evidence type="ECO:0000256" key="2">
    <source>
        <dbReference type="ARBA" id="ARBA00022527"/>
    </source>
</evidence>
<name>A0AAW1IV30_POPJA</name>
<organism evidence="10 11">
    <name type="scientific">Popillia japonica</name>
    <name type="common">Japanese beetle</name>
    <dbReference type="NCBI Taxonomy" id="7064"/>
    <lineage>
        <taxon>Eukaryota</taxon>
        <taxon>Metazoa</taxon>
        <taxon>Ecdysozoa</taxon>
        <taxon>Arthropoda</taxon>
        <taxon>Hexapoda</taxon>
        <taxon>Insecta</taxon>
        <taxon>Pterygota</taxon>
        <taxon>Neoptera</taxon>
        <taxon>Endopterygota</taxon>
        <taxon>Coleoptera</taxon>
        <taxon>Polyphaga</taxon>
        <taxon>Scarabaeiformia</taxon>
        <taxon>Scarabaeidae</taxon>
        <taxon>Rutelinae</taxon>
        <taxon>Popillia</taxon>
    </lineage>
</organism>
<protein>
    <recommendedName>
        <fullName evidence="1">non-specific serine/threonine protein kinase</fullName>
        <ecNumber evidence="1">2.7.11.1</ecNumber>
    </recommendedName>
</protein>
<evidence type="ECO:0000313" key="10">
    <source>
        <dbReference type="EMBL" id="KAK9694072.1"/>
    </source>
</evidence>
<dbReference type="GO" id="GO:0044773">
    <property type="term" value="P:mitotic DNA damage checkpoint signaling"/>
    <property type="evidence" value="ECO:0007669"/>
    <property type="project" value="TreeGrafter"/>
</dbReference>
<reference evidence="10 11" key="1">
    <citation type="journal article" date="2024" name="BMC Genomics">
        <title>De novo assembly and annotation of Popillia japonica's genome with initial clues to its potential as an invasive pest.</title>
        <authorList>
            <person name="Cucini C."/>
            <person name="Boschi S."/>
            <person name="Funari R."/>
            <person name="Cardaioli E."/>
            <person name="Iannotti N."/>
            <person name="Marturano G."/>
            <person name="Paoli F."/>
            <person name="Bruttini M."/>
            <person name="Carapelli A."/>
            <person name="Frati F."/>
            <person name="Nardi F."/>
        </authorList>
    </citation>
    <scope>NUCLEOTIDE SEQUENCE [LARGE SCALE GENOMIC DNA]</scope>
    <source>
        <strain evidence="10">DMR45628</strain>
    </source>
</reference>
<dbReference type="Pfam" id="PF00069">
    <property type="entry name" value="Pkinase"/>
    <property type="match status" value="2"/>
</dbReference>
<dbReference type="PROSITE" id="PS50011">
    <property type="entry name" value="PROTEIN_KINASE_DOM"/>
    <property type="match status" value="1"/>
</dbReference>
<sequence length="492" mass="55606">MPPTCTPEKKNDYQNERVPSESNELYFTTKEFAVQSSGARARVCEDVQINALVQIFPDLDQLFTLHKQVGYGTFSTVYLASLKTDPNKQFAIKHIVPTCHPERIKFELQCLQDIGGIHNVAGVHLCLRNKNDIVLIMPYQPHDFFNDYVGLMDVKELACYMKNLLVALARVHSFGIVHRDIKPSNFLYDRKNKRFMLVDFGLAHSVCVAKEIPDKKRKRDMLSPTIDDLTQPMKKIASSNAPIQILGASQKENDPQNKEKEQITYNQTPKIKQNNTCKSRQSEVILTHSTHGQIRNEYKDAACRCYGKPRTCNFCITKKFLKALRAGTPGFRPPEVLLKSAEQNTGVDIWAAGVIMLSILSNCCNFFSSPDDMTALAEIMTIFGYEEVKKVAGQLGRYLICSENCPPLDLRKICCTLRARDKLSACITNNDACIKCNQPVTFCLCIGTKLNKSIPDEFTVEAYDILSKLLDVNVKTRITANEALKHPFFKDL</sequence>
<evidence type="ECO:0000256" key="1">
    <source>
        <dbReference type="ARBA" id="ARBA00012513"/>
    </source>
</evidence>
<keyword evidence="11" id="KW-1185">Reference proteome</keyword>
<evidence type="ECO:0000256" key="6">
    <source>
        <dbReference type="ARBA" id="ARBA00022840"/>
    </source>
</evidence>
<feature type="domain" description="Protein kinase" evidence="9">
    <location>
        <begin position="63"/>
        <end position="489"/>
    </location>
</feature>
<dbReference type="PANTHER" id="PTHR44167">
    <property type="entry name" value="OVARIAN-SPECIFIC SERINE/THREONINE-PROTEIN KINASE LOK-RELATED"/>
    <property type="match status" value="1"/>
</dbReference>
<dbReference type="CDD" id="cd14019">
    <property type="entry name" value="STKc_Cdc7"/>
    <property type="match status" value="1"/>
</dbReference>
<dbReference type="Gene3D" id="1.10.510.10">
    <property type="entry name" value="Transferase(Phosphotransferase) domain 1"/>
    <property type="match status" value="2"/>
</dbReference>
<dbReference type="InterPro" id="IPR011009">
    <property type="entry name" value="Kinase-like_dom_sf"/>
</dbReference>
<feature type="binding site" evidence="7">
    <location>
        <position position="93"/>
    </location>
    <ligand>
        <name>ATP</name>
        <dbReference type="ChEBI" id="CHEBI:30616"/>
    </ligand>
</feature>
<keyword evidence="6 7" id="KW-0067">ATP-binding</keyword>
<dbReference type="AlphaFoldDB" id="A0AAW1IV30"/>
<dbReference type="InterPro" id="IPR017441">
    <property type="entry name" value="Protein_kinase_ATP_BS"/>
</dbReference>
<dbReference type="InterPro" id="IPR008271">
    <property type="entry name" value="Ser/Thr_kinase_AS"/>
</dbReference>
<dbReference type="Proteomes" id="UP001458880">
    <property type="component" value="Unassembled WGS sequence"/>
</dbReference>
<dbReference type="SMART" id="SM00220">
    <property type="entry name" value="S_TKc"/>
    <property type="match status" value="1"/>
</dbReference>
<evidence type="ECO:0000256" key="5">
    <source>
        <dbReference type="ARBA" id="ARBA00022777"/>
    </source>
</evidence>
<dbReference type="SUPFAM" id="SSF56112">
    <property type="entry name" value="Protein kinase-like (PK-like)"/>
    <property type="match status" value="1"/>
</dbReference>
<dbReference type="EC" id="2.7.11.1" evidence="1"/>
<evidence type="ECO:0000313" key="11">
    <source>
        <dbReference type="Proteomes" id="UP001458880"/>
    </source>
</evidence>
<evidence type="ECO:0000256" key="7">
    <source>
        <dbReference type="PROSITE-ProRule" id="PRU10141"/>
    </source>
</evidence>
<evidence type="ECO:0000256" key="3">
    <source>
        <dbReference type="ARBA" id="ARBA00022679"/>
    </source>
</evidence>
<comment type="caution">
    <text evidence="10">The sequence shown here is derived from an EMBL/GenBank/DDBJ whole genome shotgun (WGS) entry which is preliminary data.</text>
</comment>
<evidence type="ECO:0000259" key="9">
    <source>
        <dbReference type="PROSITE" id="PS50011"/>
    </source>
</evidence>
<dbReference type="Gene3D" id="3.30.200.20">
    <property type="entry name" value="Phosphorylase Kinase, domain 1"/>
    <property type="match status" value="1"/>
</dbReference>
<dbReference type="GO" id="GO:0004674">
    <property type="term" value="F:protein serine/threonine kinase activity"/>
    <property type="evidence" value="ECO:0007669"/>
    <property type="project" value="UniProtKB-KW"/>
</dbReference>
<dbReference type="PROSITE" id="PS00108">
    <property type="entry name" value="PROTEIN_KINASE_ST"/>
    <property type="match status" value="1"/>
</dbReference>
<comment type="similarity">
    <text evidence="8">Belongs to the protein kinase superfamily.</text>
</comment>
<keyword evidence="3" id="KW-0808">Transferase</keyword>
<dbReference type="EMBL" id="JASPKY010000523">
    <property type="protein sequence ID" value="KAK9694072.1"/>
    <property type="molecule type" value="Genomic_DNA"/>
</dbReference>
<dbReference type="InterPro" id="IPR000719">
    <property type="entry name" value="Prot_kinase_dom"/>
</dbReference>
<accession>A0AAW1IV30</accession>
<evidence type="ECO:0000256" key="4">
    <source>
        <dbReference type="ARBA" id="ARBA00022741"/>
    </source>
</evidence>
<dbReference type="GO" id="GO:0005634">
    <property type="term" value="C:nucleus"/>
    <property type="evidence" value="ECO:0007669"/>
    <property type="project" value="TreeGrafter"/>
</dbReference>
<keyword evidence="4 7" id="KW-0547">Nucleotide-binding</keyword>
<evidence type="ECO:0000256" key="8">
    <source>
        <dbReference type="RuleBase" id="RU000304"/>
    </source>
</evidence>
<gene>
    <name evidence="10" type="ORF">QE152_g33796</name>
</gene>
<dbReference type="PROSITE" id="PS00107">
    <property type="entry name" value="PROTEIN_KINASE_ATP"/>
    <property type="match status" value="1"/>
</dbReference>
<proteinExistence type="inferred from homology"/>
<keyword evidence="2 8" id="KW-0723">Serine/threonine-protein kinase</keyword>
<dbReference type="GO" id="GO:0005524">
    <property type="term" value="F:ATP binding"/>
    <property type="evidence" value="ECO:0007669"/>
    <property type="project" value="UniProtKB-UniRule"/>
</dbReference>
<dbReference type="PANTHER" id="PTHR44167:SF23">
    <property type="entry name" value="CDC7 KINASE, ISOFORM A-RELATED"/>
    <property type="match status" value="1"/>
</dbReference>